<reference evidence="2 3" key="2">
    <citation type="submission" date="2024-07" db="EMBL/GenBank/DDBJ databases">
        <authorList>
            <person name="Akdeniz Z."/>
        </authorList>
    </citation>
    <scope>NUCLEOTIDE SEQUENCE [LARGE SCALE GENOMIC DNA]</scope>
</reference>
<keyword evidence="3" id="KW-1185">Reference proteome</keyword>
<proteinExistence type="predicted"/>
<protein>
    <submittedName>
        <fullName evidence="2">Hypothetical_protein</fullName>
    </submittedName>
</protein>
<evidence type="ECO:0000313" key="3">
    <source>
        <dbReference type="Proteomes" id="UP001642409"/>
    </source>
</evidence>
<comment type="caution">
    <text evidence="1">The sequence shown here is derived from an EMBL/GenBank/DDBJ whole genome shotgun (WGS) entry which is preliminary data.</text>
</comment>
<reference evidence="1" key="1">
    <citation type="submission" date="2023-06" db="EMBL/GenBank/DDBJ databases">
        <authorList>
            <person name="Kurt Z."/>
        </authorList>
    </citation>
    <scope>NUCLEOTIDE SEQUENCE</scope>
</reference>
<evidence type="ECO:0000313" key="2">
    <source>
        <dbReference type="EMBL" id="CAL5995541.1"/>
    </source>
</evidence>
<organism evidence="1">
    <name type="scientific">Hexamita inflata</name>
    <dbReference type="NCBI Taxonomy" id="28002"/>
    <lineage>
        <taxon>Eukaryota</taxon>
        <taxon>Metamonada</taxon>
        <taxon>Diplomonadida</taxon>
        <taxon>Hexamitidae</taxon>
        <taxon>Hexamitinae</taxon>
        <taxon>Hexamita</taxon>
    </lineage>
</organism>
<gene>
    <name evidence="2" type="ORF">HINF_LOCUS14083</name>
    <name evidence="1" type="ORF">HINF_LOCUS48598</name>
</gene>
<sequence length="138" mass="15871">MCGHSVENCRPCTAQTYKYINLTREEAVPVTTQFRIKRRRVNVHQARALHQTSVRLRTSERCSNSSRMSGERADYSVGHNICLKLQKEEATKPINEFFVHAAAHEQNARISILDGSSSIGHKSNYVQNRNQYFGRYDI</sequence>
<accession>A0AA86QMC9</accession>
<dbReference type="AlphaFoldDB" id="A0AA86QMC9"/>
<dbReference type="Proteomes" id="UP001642409">
    <property type="component" value="Unassembled WGS sequence"/>
</dbReference>
<name>A0AA86QMC9_9EUKA</name>
<evidence type="ECO:0000313" key="1">
    <source>
        <dbReference type="EMBL" id="CAI9960953.1"/>
    </source>
</evidence>
<dbReference type="EMBL" id="CAXDID020000033">
    <property type="protein sequence ID" value="CAL5995541.1"/>
    <property type="molecule type" value="Genomic_DNA"/>
</dbReference>
<dbReference type="EMBL" id="CATOUU010000937">
    <property type="protein sequence ID" value="CAI9960953.1"/>
    <property type="molecule type" value="Genomic_DNA"/>
</dbReference>